<evidence type="ECO:0000256" key="6">
    <source>
        <dbReference type="SAM" id="SignalP"/>
    </source>
</evidence>
<feature type="signal peptide" evidence="6">
    <location>
        <begin position="1"/>
        <end position="23"/>
    </location>
</feature>
<keyword evidence="5" id="KW-0998">Cell outer membrane</keyword>
<evidence type="ECO:0000256" key="5">
    <source>
        <dbReference type="ARBA" id="ARBA00023237"/>
    </source>
</evidence>
<dbReference type="Pfam" id="PF07980">
    <property type="entry name" value="SusD_RagB"/>
    <property type="match status" value="1"/>
</dbReference>
<reference evidence="9" key="1">
    <citation type="journal article" date="2014" name="Int. J. Syst. Evol. Microbiol.">
        <title>Complete genome sequence of Corynebacterium casei LMG S-19264T (=DSM 44701T), isolated from a smear-ripened cheese.</title>
        <authorList>
            <consortium name="US DOE Joint Genome Institute (JGI-PGF)"/>
            <person name="Walter F."/>
            <person name="Albersmeier A."/>
            <person name="Kalinowski J."/>
            <person name="Ruckert C."/>
        </authorList>
    </citation>
    <scope>NUCLEOTIDE SEQUENCE</scope>
    <source>
        <strain evidence="9">CGMCC 1.15958</strain>
    </source>
</reference>
<comment type="subcellular location">
    <subcellularLocation>
        <location evidence="1">Cell outer membrane</location>
    </subcellularLocation>
</comment>
<evidence type="ECO:0000313" key="10">
    <source>
        <dbReference type="Proteomes" id="UP000609064"/>
    </source>
</evidence>
<name>A0A916Z1Y1_9BACT</name>
<evidence type="ECO:0000313" key="9">
    <source>
        <dbReference type="EMBL" id="GGD72339.1"/>
    </source>
</evidence>
<keyword evidence="10" id="KW-1185">Reference proteome</keyword>
<proteinExistence type="inferred from homology"/>
<evidence type="ECO:0008006" key="11">
    <source>
        <dbReference type="Google" id="ProtNLM"/>
    </source>
</evidence>
<dbReference type="SUPFAM" id="SSF48452">
    <property type="entry name" value="TPR-like"/>
    <property type="match status" value="1"/>
</dbReference>
<evidence type="ECO:0000256" key="2">
    <source>
        <dbReference type="ARBA" id="ARBA00006275"/>
    </source>
</evidence>
<organism evidence="9 10">
    <name type="scientific">Emticicia aquatilis</name>
    <dbReference type="NCBI Taxonomy" id="1537369"/>
    <lineage>
        <taxon>Bacteria</taxon>
        <taxon>Pseudomonadati</taxon>
        <taxon>Bacteroidota</taxon>
        <taxon>Cytophagia</taxon>
        <taxon>Cytophagales</taxon>
        <taxon>Leadbetterellaceae</taxon>
        <taxon>Emticicia</taxon>
    </lineage>
</organism>
<dbReference type="PROSITE" id="PS51257">
    <property type="entry name" value="PROKAR_LIPOPROTEIN"/>
    <property type="match status" value="1"/>
</dbReference>
<keyword evidence="3 6" id="KW-0732">Signal</keyword>
<dbReference type="CDD" id="cd08977">
    <property type="entry name" value="SusD"/>
    <property type="match status" value="1"/>
</dbReference>
<dbReference type="InterPro" id="IPR012944">
    <property type="entry name" value="SusD_RagB_dom"/>
</dbReference>
<dbReference type="InterPro" id="IPR011990">
    <property type="entry name" value="TPR-like_helical_dom_sf"/>
</dbReference>
<dbReference type="EMBL" id="BMKK01000009">
    <property type="protein sequence ID" value="GGD72339.1"/>
    <property type="molecule type" value="Genomic_DNA"/>
</dbReference>
<sequence length="480" mass="51834">MKNTIYTKLLVTALLALSISSCKEDLLDPVPKTSVSDLSAYDTPDRIESLVNGLYRGVKNGNFLGGRYFIYNDIRGEEFLNQTNNGVTGLQTWNFTINASSNEVNNLWSSAYAAINNMNLFLDKVDAAPAKIATDKVANYKGEARFLRALSYFSLLNIYAQPYTKDNGASLGLPLRLKGETGAGNSNNLKRSTVAEVYAQILDDLNFAETNLPASYALQDLNVTRAHKNTAIALKVKVYLAMGKYAELATEAAKIVPAAAPFKAATGVGHELNANFAAIFTNYRTLESILSMPMATNDVPGTQNQLAFYYLPGPTGGGEFSLNPTGIYGSASFADTDDRKKLTSTSGTRIYLTKFPGASPYIDWVPVMRYAEVLLSYAEAKARLATGVDASAVALLNAVRGRSKGSVLAPATKADLITAILTERRIEFLGEGVRSFDITRTGSPFPAKGPVNAVSPSQSEYVWPIPTTELAVNKDCVQNP</sequence>
<evidence type="ECO:0000256" key="1">
    <source>
        <dbReference type="ARBA" id="ARBA00004442"/>
    </source>
</evidence>
<dbReference type="Pfam" id="PF14322">
    <property type="entry name" value="SusD-like_3"/>
    <property type="match status" value="1"/>
</dbReference>
<dbReference type="AlphaFoldDB" id="A0A916Z1Y1"/>
<dbReference type="RefSeq" id="WP_188768859.1">
    <property type="nucleotide sequence ID" value="NZ_BMKK01000009.1"/>
</dbReference>
<protein>
    <recommendedName>
        <fullName evidence="11">RagB/SusD family nutrient uptake outer membrane protein</fullName>
    </recommendedName>
</protein>
<dbReference type="GO" id="GO:0009279">
    <property type="term" value="C:cell outer membrane"/>
    <property type="evidence" value="ECO:0007669"/>
    <property type="project" value="UniProtKB-SubCell"/>
</dbReference>
<feature type="domain" description="SusD-like N-terminal" evidence="8">
    <location>
        <begin position="41"/>
        <end position="240"/>
    </location>
</feature>
<feature type="domain" description="RagB/SusD" evidence="7">
    <location>
        <begin position="363"/>
        <end position="480"/>
    </location>
</feature>
<feature type="chain" id="PRO_5037756040" description="RagB/SusD family nutrient uptake outer membrane protein" evidence="6">
    <location>
        <begin position="24"/>
        <end position="480"/>
    </location>
</feature>
<evidence type="ECO:0000259" key="7">
    <source>
        <dbReference type="Pfam" id="PF07980"/>
    </source>
</evidence>
<comment type="caution">
    <text evidence="9">The sequence shown here is derived from an EMBL/GenBank/DDBJ whole genome shotgun (WGS) entry which is preliminary data.</text>
</comment>
<gene>
    <name evidence="9" type="ORF">GCM10011514_40560</name>
</gene>
<keyword evidence="4" id="KW-0472">Membrane</keyword>
<evidence type="ECO:0000259" key="8">
    <source>
        <dbReference type="Pfam" id="PF14322"/>
    </source>
</evidence>
<accession>A0A916Z1Y1</accession>
<dbReference type="Proteomes" id="UP000609064">
    <property type="component" value="Unassembled WGS sequence"/>
</dbReference>
<evidence type="ECO:0000256" key="3">
    <source>
        <dbReference type="ARBA" id="ARBA00022729"/>
    </source>
</evidence>
<evidence type="ECO:0000256" key="4">
    <source>
        <dbReference type="ARBA" id="ARBA00023136"/>
    </source>
</evidence>
<comment type="similarity">
    <text evidence="2">Belongs to the SusD family.</text>
</comment>
<dbReference type="InterPro" id="IPR033985">
    <property type="entry name" value="SusD-like_N"/>
</dbReference>
<dbReference type="Gene3D" id="1.25.40.390">
    <property type="match status" value="1"/>
</dbReference>
<reference evidence="9" key="2">
    <citation type="submission" date="2020-09" db="EMBL/GenBank/DDBJ databases">
        <authorList>
            <person name="Sun Q."/>
            <person name="Zhou Y."/>
        </authorList>
    </citation>
    <scope>NUCLEOTIDE SEQUENCE</scope>
    <source>
        <strain evidence="9">CGMCC 1.15958</strain>
    </source>
</reference>